<comment type="caution">
    <text evidence="1">The sequence shown here is derived from an EMBL/GenBank/DDBJ whole genome shotgun (WGS) entry which is preliminary data.</text>
</comment>
<proteinExistence type="predicted"/>
<dbReference type="Gene3D" id="3.40.50.300">
    <property type="entry name" value="P-loop containing nucleotide triphosphate hydrolases"/>
    <property type="match status" value="1"/>
</dbReference>
<organism evidence="1 2">
    <name type="scientific">Aeribacillus alveayuensis</name>
    <dbReference type="NCBI Taxonomy" id="279215"/>
    <lineage>
        <taxon>Bacteria</taxon>
        <taxon>Bacillati</taxon>
        <taxon>Bacillota</taxon>
        <taxon>Bacilli</taxon>
        <taxon>Bacillales</taxon>
        <taxon>Bacillaceae</taxon>
        <taxon>Aeribacillus</taxon>
    </lineage>
</organism>
<reference evidence="1 2" key="1">
    <citation type="submission" date="2023-07" db="EMBL/GenBank/DDBJ databases">
        <title>Genomic Encyclopedia of Type Strains, Phase IV (KMG-IV): sequencing the most valuable type-strain genomes for metagenomic binning, comparative biology and taxonomic classification.</title>
        <authorList>
            <person name="Goeker M."/>
        </authorList>
    </citation>
    <scope>NUCLEOTIDE SEQUENCE [LARGE SCALE GENOMIC DNA]</scope>
    <source>
        <strain evidence="1 2">DSM 19092</strain>
    </source>
</reference>
<dbReference type="InterPro" id="IPR027417">
    <property type="entry name" value="P-loop_NTPase"/>
</dbReference>
<dbReference type="EMBL" id="JAUSTR010000005">
    <property type="protein sequence ID" value="MDQ0162543.1"/>
    <property type="molecule type" value="Genomic_DNA"/>
</dbReference>
<dbReference type="Proteomes" id="UP001225646">
    <property type="component" value="Unassembled WGS sequence"/>
</dbReference>
<protein>
    <recommendedName>
        <fullName evidence="3">Sulfotransferase domain-containing protein</fullName>
    </recommendedName>
</protein>
<accession>A0ABT9VNJ9</accession>
<evidence type="ECO:0000313" key="2">
    <source>
        <dbReference type="Proteomes" id="UP001225646"/>
    </source>
</evidence>
<gene>
    <name evidence="1" type="ORF">J2S06_001620</name>
</gene>
<evidence type="ECO:0000313" key="1">
    <source>
        <dbReference type="EMBL" id="MDQ0162543.1"/>
    </source>
</evidence>
<evidence type="ECO:0008006" key="3">
    <source>
        <dbReference type="Google" id="ProtNLM"/>
    </source>
</evidence>
<sequence length="97" mass="11449">MNSLIEDNLKYFCTKIKENPKQLLREIFDFLGVDNEFIPDMSTRFNISGIPKNKLIHKDSVIKDLFKRIVANQETRRKLKERIMNRNLAKPTLVNSI</sequence>
<name>A0ABT9VNJ9_9BACI</name>
<dbReference type="RefSeq" id="WP_419152046.1">
    <property type="nucleotide sequence ID" value="NZ_JAUSTR010000005.1"/>
</dbReference>
<keyword evidence="2" id="KW-1185">Reference proteome</keyword>